<keyword evidence="2" id="KW-1185">Reference proteome</keyword>
<dbReference type="Proteomes" id="UP000642748">
    <property type="component" value="Unassembled WGS sequence"/>
</dbReference>
<name>A0A8J3R4S8_9ACTN</name>
<organism evidence="1 2">
    <name type="scientific">Rugosimonospora africana</name>
    <dbReference type="NCBI Taxonomy" id="556532"/>
    <lineage>
        <taxon>Bacteria</taxon>
        <taxon>Bacillati</taxon>
        <taxon>Actinomycetota</taxon>
        <taxon>Actinomycetes</taxon>
        <taxon>Micromonosporales</taxon>
        <taxon>Micromonosporaceae</taxon>
        <taxon>Rugosimonospora</taxon>
    </lineage>
</organism>
<evidence type="ECO:0000313" key="1">
    <source>
        <dbReference type="EMBL" id="GIH21683.1"/>
    </source>
</evidence>
<reference evidence="1" key="1">
    <citation type="submission" date="2021-01" db="EMBL/GenBank/DDBJ databases">
        <title>Whole genome shotgun sequence of Rugosimonospora africana NBRC 104875.</title>
        <authorList>
            <person name="Komaki H."/>
            <person name="Tamura T."/>
        </authorList>
    </citation>
    <scope>NUCLEOTIDE SEQUENCE</scope>
    <source>
        <strain evidence="1">NBRC 104875</strain>
    </source>
</reference>
<accession>A0A8J3R4S8</accession>
<dbReference type="EMBL" id="BONZ01000168">
    <property type="protein sequence ID" value="GIH21683.1"/>
    <property type="molecule type" value="Genomic_DNA"/>
</dbReference>
<evidence type="ECO:0000313" key="2">
    <source>
        <dbReference type="Proteomes" id="UP000642748"/>
    </source>
</evidence>
<comment type="caution">
    <text evidence="1">The sequence shown here is derived from an EMBL/GenBank/DDBJ whole genome shotgun (WGS) entry which is preliminary data.</text>
</comment>
<gene>
    <name evidence="1" type="ORF">Raf01_98550</name>
</gene>
<proteinExistence type="predicted"/>
<dbReference type="RefSeq" id="WP_203925057.1">
    <property type="nucleotide sequence ID" value="NZ_BONZ01000168.1"/>
</dbReference>
<dbReference type="AlphaFoldDB" id="A0A8J3R4S8"/>
<sequence length="164" mass="18244">MVEMARPLPERDVHVLFDVLVVLEGELLSGQFSRDVMAHVMRRLANDGLLAGDASVGEFTAAVGDLVLRLRYALGEYPELPEPWPRETTYLLRLPNPEVARLCEEQLVAWGGSAVTVCGVERGSEWEVRATFAELAPDPSHDERGVQLVRLAGEYGGRYEGWRP</sequence>
<protein>
    <submittedName>
        <fullName evidence="1">Uncharacterized protein</fullName>
    </submittedName>
</protein>